<keyword evidence="3" id="KW-1185">Reference proteome</keyword>
<proteinExistence type="predicted"/>
<comment type="caution">
    <text evidence="2">The sequence shown here is derived from an EMBL/GenBank/DDBJ whole genome shotgun (WGS) entry which is preliminary data.</text>
</comment>
<dbReference type="InterPro" id="IPR036047">
    <property type="entry name" value="F-box-like_dom_sf"/>
</dbReference>
<gene>
    <name evidence="2" type="ORF">BDN70DRAFT_347148</name>
</gene>
<dbReference type="PROSITE" id="PS50181">
    <property type="entry name" value="FBOX"/>
    <property type="match status" value="1"/>
</dbReference>
<dbReference type="CDD" id="cd09917">
    <property type="entry name" value="F-box_SF"/>
    <property type="match status" value="1"/>
</dbReference>
<dbReference type="AlphaFoldDB" id="A0A9P5YUD4"/>
<evidence type="ECO:0000313" key="3">
    <source>
        <dbReference type="Proteomes" id="UP000807469"/>
    </source>
</evidence>
<evidence type="ECO:0000259" key="1">
    <source>
        <dbReference type="PROSITE" id="PS50181"/>
    </source>
</evidence>
<feature type="domain" description="F-box" evidence="1">
    <location>
        <begin position="1"/>
        <end position="46"/>
    </location>
</feature>
<protein>
    <recommendedName>
        <fullName evidence="1">F-box domain-containing protein</fullName>
    </recommendedName>
</protein>
<reference evidence="2" key="1">
    <citation type="submission" date="2020-11" db="EMBL/GenBank/DDBJ databases">
        <authorList>
            <consortium name="DOE Joint Genome Institute"/>
            <person name="Ahrendt S."/>
            <person name="Riley R."/>
            <person name="Andreopoulos W."/>
            <person name="Labutti K."/>
            <person name="Pangilinan J."/>
            <person name="Ruiz-Duenas F.J."/>
            <person name="Barrasa J.M."/>
            <person name="Sanchez-Garcia M."/>
            <person name="Camarero S."/>
            <person name="Miyauchi S."/>
            <person name="Serrano A."/>
            <person name="Linde D."/>
            <person name="Babiker R."/>
            <person name="Drula E."/>
            <person name="Ayuso-Fernandez I."/>
            <person name="Pacheco R."/>
            <person name="Padilla G."/>
            <person name="Ferreira P."/>
            <person name="Barriuso J."/>
            <person name="Kellner H."/>
            <person name="Castanera R."/>
            <person name="Alfaro M."/>
            <person name="Ramirez L."/>
            <person name="Pisabarro A.G."/>
            <person name="Kuo A."/>
            <person name="Tritt A."/>
            <person name="Lipzen A."/>
            <person name="He G."/>
            <person name="Yan M."/>
            <person name="Ng V."/>
            <person name="Cullen D."/>
            <person name="Martin F."/>
            <person name="Rosso M.-N."/>
            <person name="Henrissat B."/>
            <person name="Hibbett D."/>
            <person name="Martinez A.T."/>
            <person name="Grigoriev I.V."/>
        </authorList>
    </citation>
    <scope>NUCLEOTIDE SEQUENCE</scope>
    <source>
        <strain evidence="2">CIRM-BRFM 674</strain>
    </source>
</reference>
<sequence>MLLDLPQELQVEILSRLDAVSLMFCTMTCRVLNSILKRSSILLYTIQLHFDGLKDSGAPTTKSYSECIEELLRRRQTRLSLDLATHTIHNMKYACDSYELVGDVLASTDCAILELLRLPTFEKHGRTLESISPGRRILAFTMDLAQDVIGMLQEDPNSPTAPANDSCIYLIHIQTLSTNVKHPLAQHGPIRFTVRHNLLNSFYCISMEIMRNTLVLYFWSEALPELMIPGVLVWNWQTSEIILDSADSLTPSLPSPEFEFVLLDPAFCVVTSRYGSGSFRLYGLGDSPAVHLATLHLPPLTEGTEMIKFLGYASPVESAPAAYAPFMINDDDRLHVFTIVYDNSGWDSTVEGGVNLFIHQRIFMRYAFEGASRDVLWDEWGPMNTKMTYPNVIEWDSVTG</sequence>
<dbReference type="Pfam" id="PF00646">
    <property type="entry name" value="F-box"/>
    <property type="match status" value="1"/>
</dbReference>
<name>A0A9P5YUD4_9AGAR</name>
<dbReference type="InterPro" id="IPR001810">
    <property type="entry name" value="F-box_dom"/>
</dbReference>
<dbReference type="OrthoDB" id="2745718at2759"/>
<dbReference type="EMBL" id="MU155405">
    <property type="protein sequence ID" value="KAF9473960.1"/>
    <property type="molecule type" value="Genomic_DNA"/>
</dbReference>
<dbReference type="SMART" id="SM00256">
    <property type="entry name" value="FBOX"/>
    <property type="match status" value="1"/>
</dbReference>
<dbReference type="Proteomes" id="UP000807469">
    <property type="component" value="Unassembled WGS sequence"/>
</dbReference>
<accession>A0A9P5YUD4</accession>
<dbReference type="SUPFAM" id="SSF81383">
    <property type="entry name" value="F-box domain"/>
    <property type="match status" value="1"/>
</dbReference>
<organism evidence="2 3">
    <name type="scientific">Pholiota conissans</name>
    <dbReference type="NCBI Taxonomy" id="109636"/>
    <lineage>
        <taxon>Eukaryota</taxon>
        <taxon>Fungi</taxon>
        <taxon>Dikarya</taxon>
        <taxon>Basidiomycota</taxon>
        <taxon>Agaricomycotina</taxon>
        <taxon>Agaricomycetes</taxon>
        <taxon>Agaricomycetidae</taxon>
        <taxon>Agaricales</taxon>
        <taxon>Agaricineae</taxon>
        <taxon>Strophariaceae</taxon>
        <taxon>Pholiota</taxon>
    </lineage>
</organism>
<evidence type="ECO:0000313" key="2">
    <source>
        <dbReference type="EMBL" id="KAF9473960.1"/>
    </source>
</evidence>